<accession>A0ABT7TAG0</accession>
<keyword evidence="2" id="KW-1185">Reference proteome</keyword>
<protein>
    <submittedName>
        <fullName evidence="1">Uncharacterized protein</fullName>
    </submittedName>
</protein>
<dbReference type="Proteomes" id="UP001237823">
    <property type="component" value="Unassembled WGS sequence"/>
</dbReference>
<comment type="caution">
    <text evidence="1">The sequence shown here is derived from an EMBL/GenBank/DDBJ whole genome shotgun (WGS) entry which is preliminary data.</text>
</comment>
<evidence type="ECO:0000313" key="2">
    <source>
        <dbReference type="Proteomes" id="UP001237823"/>
    </source>
</evidence>
<dbReference type="EMBL" id="JAUCML010000013">
    <property type="protein sequence ID" value="MDM7886558.1"/>
    <property type="molecule type" value="Genomic_DNA"/>
</dbReference>
<dbReference type="RefSeq" id="WP_289459903.1">
    <property type="nucleotide sequence ID" value="NZ_JAUCML010000013.1"/>
</dbReference>
<evidence type="ECO:0000313" key="1">
    <source>
        <dbReference type="EMBL" id="MDM7886558.1"/>
    </source>
</evidence>
<reference evidence="1 2" key="1">
    <citation type="submission" date="2023-06" db="EMBL/GenBank/DDBJ databases">
        <authorList>
            <person name="Feng G."/>
            <person name="Li J."/>
            <person name="Zhu H."/>
        </authorList>
    </citation>
    <scope>NUCLEOTIDE SEQUENCE [LARGE SCALE GENOMIC DNA]</scope>
    <source>
        <strain evidence="1 2">RHCKG23</strain>
    </source>
</reference>
<gene>
    <name evidence="1" type="ORF">QUG92_15715</name>
</gene>
<organism evidence="1 2">
    <name type="scientific">Curtobacterium citri</name>
    <dbReference type="NCBI Taxonomy" id="3055139"/>
    <lineage>
        <taxon>Bacteria</taxon>
        <taxon>Bacillati</taxon>
        <taxon>Actinomycetota</taxon>
        <taxon>Actinomycetes</taxon>
        <taxon>Micrococcales</taxon>
        <taxon>Microbacteriaceae</taxon>
        <taxon>Curtobacterium</taxon>
    </lineage>
</organism>
<proteinExistence type="predicted"/>
<sequence>MIITYSRPDTIGHDVDPEAPAADLDPTGATCDASTYDVGGVPWRCTRRPGHTDDEHRAAFELHGDGPAGAVAFAWRYEHGGAGYGPSSPEPVHTVIVTVTFPEAAGTGVDAERIAADVLSNFWECDHDHVRVDVTSSTAAA</sequence>
<name>A0ABT7TAG0_9MICO</name>